<feature type="compositionally biased region" description="Low complexity" evidence="1">
    <location>
        <begin position="406"/>
        <end position="421"/>
    </location>
</feature>
<accession>A0A8J9VRX8</accession>
<proteinExistence type="predicted"/>
<sequence length="776" mass="90432">MRPFLLQVTSNPLQGLQSCPIINYQQNYVNADQLARASSFDAYPQQLFYPNQWPSPQNIPNLYQDQSNRYYDNFLINVIPNAQIDTNIPMYSQNGFEVMQYQPNLMESSPQLMNNYIIVPENYLNDQLFDNRRNVYVPSTLNGYTNENMWIPRNSNPIINYYDPVQNPVAYIGNNGNQNIKSTQQSNTEIYKQFRDRNENEKESIERKSSKKNRKRKKNTTKSCKNDENQGTKSKTSKSNKDSSLLTRQTDISNQKFKANNNTKNNKPKTQRRSKSNKIIDENTEAKDITVKDCALRQDFNECLDINEDCTSLENRFPRNNNKNNQVQTFQQQYPNVPQDFTNNIASYLANFMPNQNFNANLFNGNGNFPYNFDYLYQMPQQSNVNSNENDRRRRNRRRKKKSKSNRQSNTSQSSNKQQNNEDNCNKVVELSTKSAEINTMTGSISYQDKNNKCEQEKIIENKKKQRSNRKPNTDQSSNKQQNIEDNCNKVVELSPKSLERETLIEPIPNLITNKKNQKQVIEVKTTEKTYLDIINEPNTEIVLEPSITLLQKHDLNSEVLNDEDIPNVYDNDIFDDYYPDFTSDSIYLSKEDHDWNFHDRHYYTSDNNAEMSTERRRYEPNARRSLEKKQFDTTETVPKHNSDNIREMKALTEETNFKTPPGLEFPDFKTEMINKNKYSPKTDINFQPNANNNYQSDKISAFSNVKTSGNKNNNILDNTVETVYARSKVVKYGGSEPHEKISRKSSNINKNNNVTNNDKATIIVAESVDSPESYK</sequence>
<feature type="region of interest" description="Disordered" evidence="1">
    <location>
        <begin position="382"/>
        <end position="425"/>
    </location>
</feature>
<dbReference type="PROSITE" id="PS51257">
    <property type="entry name" value="PROKAR_LIPOPROTEIN"/>
    <property type="match status" value="1"/>
</dbReference>
<organism evidence="2 3">
    <name type="scientific">Brenthis ino</name>
    <name type="common">lesser marbled fritillary</name>
    <dbReference type="NCBI Taxonomy" id="405034"/>
    <lineage>
        <taxon>Eukaryota</taxon>
        <taxon>Metazoa</taxon>
        <taxon>Ecdysozoa</taxon>
        <taxon>Arthropoda</taxon>
        <taxon>Hexapoda</taxon>
        <taxon>Insecta</taxon>
        <taxon>Pterygota</taxon>
        <taxon>Neoptera</taxon>
        <taxon>Endopterygota</taxon>
        <taxon>Lepidoptera</taxon>
        <taxon>Glossata</taxon>
        <taxon>Ditrysia</taxon>
        <taxon>Papilionoidea</taxon>
        <taxon>Nymphalidae</taxon>
        <taxon>Heliconiinae</taxon>
        <taxon>Argynnini</taxon>
        <taxon>Brenthis</taxon>
    </lineage>
</organism>
<feature type="compositionally biased region" description="Basic and acidic residues" evidence="1">
    <location>
        <begin position="194"/>
        <end position="208"/>
    </location>
</feature>
<feature type="compositionally biased region" description="Basic residues" evidence="1">
    <location>
        <begin position="209"/>
        <end position="220"/>
    </location>
</feature>
<feature type="region of interest" description="Disordered" evidence="1">
    <location>
        <begin position="612"/>
        <end position="640"/>
    </location>
</feature>
<gene>
    <name evidence="2" type="ORF">BINO364_LOCUS3771</name>
</gene>
<feature type="compositionally biased region" description="Low complexity" evidence="1">
    <location>
        <begin position="254"/>
        <end position="265"/>
    </location>
</feature>
<evidence type="ECO:0000313" key="2">
    <source>
        <dbReference type="EMBL" id="CAH0717132.1"/>
    </source>
</evidence>
<protein>
    <submittedName>
        <fullName evidence="2">Uncharacterized protein</fullName>
    </submittedName>
</protein>
<dbReference type="AlphaFoldDB" id="A0A8J9VRX8"/>
<dbReference type="EMBL" id="OV170231">
    <property type="protein sequence ID" value="CAH0717132.1"/>
    <property type="molecule type" value="Genomic_DNA"/>
</dbReference>
<feature type="compositionally biased region" description="Polar residues" evidence="1">
    <location>
        <begin position="474"/>
        <end position="486"/>
    </location>
</feature>
<dbReference type="Proteomes" id="UP000838878">
    <property type="component" value="Chromosome 11"/>
</dbReference>
<dbReference type="OrthoDB" id="6909637at2759"/>
<evidence type="ECO:0000313" key="3">
    <source>
        <dbReference type="Proteomes" id="UP000838878"/>
    </source>
</evidence>
<name>A0A8J9VRX8_9NEOP</name>
<feature type="compositionally biased region" description="Basic and acidic residues" evidence="1">
    <location>
        <begin position="613"/>
        <end position="640"/>
    </location>
</feature>
<feature type="region of interest" description="Disordered" evidence="1">
    <location>
        <begin position="194"/>
        <end position="280"/>
    </location>
</feature>
<feature type="compositionally biased region" description="Basic residues" evidence="1">
    <location>
        <begin position="393"/>
        <end position="405"/>
    </location>
</feature>
<evidence type="ECO:0000256" key="1">
    <source>
        <dbReference type="SAM" id="MobiDB-lite"/>
    </source>
</evidence>
<feature type="non-terminal residue" evidence="2">
    <location>
        <position position="776"/>
    </location>
</feature>
<reference evidence="2" key="1">
    <citation type="submission" date="2021-12" db="EMBL/GenBank/DDBJ databases">
        <authorList>
            <person name="Martin H S."/>
        </authorList>
    </citation>
    <scope>NUCLEOTIDE SEQUENCE</scope>
</reference>
<feature type="region of interest" description="Disordered" evidence="1">
    <location>
        <begin position="461"/>
        <end position="488"/>
    </location>
</feature>
<keyword evidence="3" id="KW-1185">Reference proteome</keyword>
<feature type="compositionally biased region" description="Basic residues" evidence="1">
    <location>
        <begin position="266"/>
        <end position="276"/>
    </location>
</feature>